<dbReference type="PROSITE" id="PS51883">
    <property type="entry name" value="OBG"/>
    <property type="match status" value="1"/>
</dbReference>
<feature type="binding site" evidence="9">
    <location>
        <position position="172"/>
    </location>
    <ligand>
        <name>Mg(2+)</name>
        <dbReference type="ChEBI" id="CHEBI:18420"/>
    </ligand>
</feature>
<evidence type="ECO:0000256" key="8">
    <source>
        <dbReference type="ARBA" id="ARBA00023134"/>
    </source>
</evidence>
<feature type="binding site" evidence="9">
    <location>
        <position position="192"/>
    </location>
    <ligand>
        <name>Mg(2+)</name>
        <dbReference type="ChEBI" id="CHEBI:18420"/>
    </ligand>
</feature>
<dbReference type="PROSITE" id="PS51881">
    <property type="entry name" value="OCT"/>
    <property type="match status" value="1"/>
</dbReference>
<dbReference type="GO" id="GO:0005737">
    <property type="term" value="C:cytoplasm"/>
    <property type="evidence" value="ECO:0007669"/>
    <property type="project" value="UniProtKB-SubCell"/>
</dbReference>
<dbReference type="FunFam" id="2.70.210.12:FF:000001">
    <property type="entry name" value="GTPase Obg"/>
    <property type="match status" value="1"/>
</dbReference>
<dbReference type="NCBIfam" id="TIGR03595">
    <property type="entry name" value="Obg_CgtA_exten"/>
    <property type="match status" value="1"/>
</dbReference>
<dbReference type="InterPro" id="IPR006074">
    <property type="entry name" value="GTP1-OBG_CS"/>
</dbReference>
<dbReference type="InterPro" id="IPR027417">
    <property type="entry name" value="P-loop_NTPase"/>
</dbReference>
<evidence type="ECO:0000256" key="9">
    <source>
        <dbReference type="HAMAP-Rule" id="MF_01454"/>
    </source>
</evidence>
<comment type="subunit">
    <text evidence="9">Monomer.</text>
</comment>
<keyword evidence="4 9" id="KW-0479">Metal-binding</keyword>
<dbReference type="Gene3D" id="2.70.210.12">
    <property type="entry name" value="GTP1/OBG domain"/>
    <property type="match status" value="1"/>
</dbReference>
<feature type="binding site" evidence="9">
    <location>
        <begin position="212"/>
        <end position="215"/>
    </location>
    <ligand>
        <name>GTP</name>
        <dbReference type="ChEBI" id="CHEBI:37565"/>
    </ligand>
</feature>
<comment type="cofactor">
    <cofactor evidence="1 9">
        <name>Mg(2+)</name>
        <dbReference type="ChEBI" id="CHEBI:18420"/>
    </cofactor>
</comment>
<dbReference type="InterPro" id="IPR015349">
    <property type="entry name" value="OCT_dom"/>
</dbReference>
<evidence type="ECO:0000259" key="11">
    <source>
        <dbReference type="PROSITE" id="PS51881"/>
    </source>
</evidence>
<dbReference type="SUPFAM" id="SSF52540">
    <property type="entry name" value="P-loop containing nucleoside triphosphate hydrolases"/>
    <property type="match status" value="1"/>
</dbReference>
<keyword evidence="14" id="KW-1185">Reference proteome</keyword>
<evidence type="ECO:0000256" key="5">
    <source>
        <dbReference type="ARBA" id="ARBA00022741"/>
    </source>
</evidence>
<feature type="binding site" evidence="9">
    <location>
        <begin position="282"/>
        <end position="285"/>
    </location>
    <ligand>
        <name>GTP</name>
        <dbReference type="ChEBI" id="CHEBI:37565"/>
    </ligand>
</feature>
<evidence type="ECO:0000313" key="13">
    <source>
        <dbReference type="EMBL" id="MBC8595286.1"/>
    </source>
</evidence>
<dbReference type="NCBIfam" id="TIGR02729">
    <property type="entry name" value="Obg_CgtA"/>
    <property type="match status" value="1"/>
</dbReference>
<feature type="binding site" evidence="9">
    <location>
        <begin position="165"/>
        <end position="172"/>
    </location>
    <ligand>
        <name>GTP</name>
        <dbReference type="ChEBI" id="CHEBI:37565"/>
    </ligand>
</feature>
<accession>A0A926F5W1</accession>
<protein>
    <recommendedName>
        <fullName evidence="9">GTPase Obg</fullName>
        <ecNumber evidence="9">3.6.5.-</ecNumber>
    </recommendedName>
    <alternativeName>
        <fullName evidence="9">GTP-binding protein Obg</fullName>
    </alternativeName>
</protein>
<organism evidence="13 14">
    <name type="scientific">Qingrenia yutianensis</name>
    <dbReference type="NCBI Taxonomy" id="2763676"/>
    <lineage>
        <taxon>Bacteria</taxon>
        <taxon>Bacillati</taxon>
        <taxon>Bacillota</taxon>
        <taxon>Clostridia</taxon>
        <taxon>Eubacteriales</taxon>
        <taxon>Oscillospiraceae</taxon>
        <taxon>Qingrenia</taxon>
    </lineage>
</organism>
<evidence type="ECO:0000313" key="14">
    <source>
        <dbReference type="Proteomes" id="UP000647416"/>
    </source>
</evidence>
<comment type="similarity">
    <text evidence="2 9">Belongs to the TRAFAC class OBG-HflX-like GTPase superfamily. OBG GTPase family.</text>
</comment>
<dbReference type="InterPro" id="IPR036346">
    <property type="entry name" value="GTP-bd_prot_GTP1/OBG_C_sf"/>
</dbReference>
<comment type="caution">
    <text evidence="13">The sequence shown here is derived from an EMBL/GenBank/DDBJ whole genome shotgun (WGS) entry which is preliminary data.</text>
</comment>
<evidence type="ECO:0000256" key="2">
    <source>
        <dbReference type="ARBA" id="ARBA00007699"/>
    </source>
</evidence>
<dbReference type="PROSITE" id="PS51710">
    <property type="entry name" value="G_OBG"/>
    <property type="match status" value="1"/>
</dbReference>
<dbReference type="RefSeq" id="WP_178348352.1">
    <property type="nucleotide sequence ID" value="NZ_JACRTE010000001.1"/>
</dbReference>
<reference evidence="13" key="1">
    <citation type="submission" date="2020-08" db="EMBL/GenBank/DDBJ databases">
        <title>Genome public.</title>
        <authorList>
            <person name="Liu C."/>
            <person name="Sun Q."/>
        </authorList>
    </citation>
    <scope>NUCLEOTIDE SEQUENCE</scope>
    <source>
        <strain evidence="13">NSJ-50</strain>
    </source>
</reference>
<gene>
    <name evidence="13" type="primary">obgE</name>
    <name evidence="9" type="synonym">obg</name>
    <name evidence="13" type="ORF">H8706_00155</name>
</gene>
<dbReference type="Proteomes" id="UP000647416">
    <property type="component" value="Unassembled WGS sequence"/>
</dbReference>
<feature type="domain" description="OBG-type G" evidence="10">
    <location>
        <begin position="159"/>
        <end position="330"/>
    </location>
</feature>
<evidence type="ECO:0000256" key="1">
    <source>
        <dbReference type="ARBA" id="ARBA00001946"/>
    </source>
</evidence>
<dbReference type="GO" id="GO:0042254">
    <property type="term" value="P:ribosome biogenesis"/>
    <property type="evidence" value="ECO:0007669"/>
    <property type="project" value="UniProtKB-UniRule"/>
</dbReference>
<keyword evidence="8 9" id="KW-0342">GTP-binding</keyword>
<evidence type="ECO:0000259" key="12">
    <source>
        <dbReference type="PROSITE" id="PS51883"/>
    </source>
</evidence>
<dbReference type="Gene3D" id="3.30.300.350">
    <property type="entry name" value="GTP-binding protein OBG, C-terminal domain"/>
    <property type="match status" value="1"/>
</dbReference>
<dbReference type="SUPFAM" id="SSF82051">
    <property type="entry name" value="Obg GTP-binding protein N-terminal domain"/>
    <property type="match status" value="1"/>
</dbReference>
<feature type="binding site" evidence="9">
    <location>
        <begin position="311"/>
        <end position="313"/>
    </location>
    <ligand>
        <name>GTP</name>
        <dbReference type="ChEBI" id="CHEBI:37565"/>
    </ligand>
</feature>
<dbReference type="CDD" id="cd01898">
    <property type="entry name" value="Obg"/>
    <property type="match status" value="1"/>
</dbReference>
<dbReference type="HAMAP" id="MF_01454">
    <property type="entry name" value="GTPase_Obg"/>
    <property type="match status" value="1"/>
</dbReference>
<dbReference type="InterPro" id="IPR031167">
    <property type="entry name" value="G_OBG"/>
</dbReference>
<dbReference type="GO" id="GO:0003924">
    <property type="term" value="F:GTPase activity"/>
    <property type="evidence" value="ECO:0007669"/>
    <property type="project" value="UniProtKB-UniRule"/>
</dbReference>
<dbReference type="InterPro" id="IPR006169">
    <property type="entry name" value="GTP1_OBG_dom"/>
</dbReference>
<dbReference type="SUPFAM" id="SSF102741">
    <property type="entry name" value="Obg GTP-binding protein C-terminal domain"/>
    <property type="match status" value="1"/>
</dbReference>
<keyword evidence="5 9" id="KW-0547">Nucleotide-binding</keyword>
<name>A0A926F5W1_9FIRM</name>
<dbReference type="PRINTS" id="PR00326">
    <property type="entry name" value="GTP1OBG"/>
</dbReference>
<dbReference type="Pfam" id="PF01926">
    <property type="entry name" value="MMR_HSR1"/>
    <property type="match status" value="1"/>
</dbReference>
<sequence>MLADTATIYIEAGNGGNGLVSFHREKYVAAGGPDGGDGGNGGDVILEVDDKVSTLADFRYRKQYKAQNGGDGKAARCSGKNGEDLVVTVPIGTLVKDANTDRIIADLNKLGQRMIIAKGGSGGWGNSHFATPTRQIPRFAKSGTDGEKREIKLELKLLADVGLVGFPNVGKSTLLSVVSDARPKIANYHFTTLEPNLGVVDLGAGNSFVMADIPGIIEGASEGIGLGHEFLKHVERTRLLIHVVDASGIEGRNPIEDFDKINDEIKKYNPKLAEKKQIVAANKKDIVFDESIYSGFCDEMKKRGYEVFEISAATKLNVDKLLKYTSGLLDTIPMPILAEDDSDEEKIIKFEEDEPFTVRRENDTFIVEGEWVKRLIGSTNFADNESLQYFQRSLRKKGVIKALEAKGINEGNPVKIYDIEFDYVR</sequence>
<comment type="subcellular location">
    <subcellularLocation>
        <location evidence="9">Cytoplasm</location>
    </subcellularLocation>
</comment>
<dbReference type="PANTHER" id="PTHR11702">
    <property type="entry name" value="DEVELOPMENTALLY REGULATED GTP-BINDING PROTEIN-RELATED"/>
    <property type="match status" value="1"/>
</dbReference>
<dbReference type="InterPro" id="IPR045086">
    <property type="entry name" value="OBG_GTPase"/>
</dbReference>
<keyword evidence="6 9" id="KW-0378">Hydrolase</keyword>
<dbReference type="GO" id="GO:0005525">
    <property type="term" value="F:GTP binding"/>
    <property type="evidence" value="ECO:0007669"/>
    <property type="project" value="UniProtKB-UniRule"/>
</dbReference>
<evidence type="ECO:0000256" key="7">
    <source>
        <dbReference type="ARBA" id="ARBA00022842"/>
    </source>
</evidence>
<dbReference type="EC" id="3.6.5.-" evidence="9"/>
<comment type="function">
    <text evidence="9">An essential GTPase which binds GTP, GDP and possibly (p)ppGpp with moderate affinity, with high nucleotide exchange rates and a fairly low GTP hydrolysis rate. Plays a role in control of the cell cycle, stress response, ribosome biogenesis and in those bacteria that undergo differentiation, in morphogenesis control.</text>
</comment>
<dbReference type="InterPro" id="IPR014100">
    <property type="entry name" value="GTP-bd_Obg/CgtA"/>
</dbReference>
<proteinExistence type="inferred from homology"/>
<keyword evidence="3 9" id="KW-0963">Cytoplasm</keyword>
<evidence type="ECO:0000259" key="10">
    <source>
        <dbReference type="PROSITE" id="PS51710"/>
    </source>
</evidence>
<evidence type="ECO:0000256" key="3">
    <source>
        <dbReference type="ARBA" id="ARBA00022490"/>
    </source>
</evidence>
<dbReference type="Pfam" id="PF09269">
    <property type="entry name" value="DUF1967"/>
    <property type="match status" value="1"/>
</dbReference>
<dbReference type="GO" id="GO:0000287">
    <property type="term" value="F:magnesium ion binding"/>
    <property type="evidence" value="ECO:0007669"/>
    <property type="project" value="InterPro"/>
</dbReference>
<dbReference type="InterPro" id="IPR006073">
    <property type="entry name" value="GTP-bd"/>
</dbReference>
<dbReference type="NCBIfam" id="NF008955">
    <property type="entry name" value="PRK12297.1"/>
    <property type="match status" value="1"/>
</dbReference>
<feature type="domain" description="Obg" evidence="12">
    <location>
        <begin position="1"/>
        <end position="158"/>
    </location>
</feature>
<dbReference type="EMBL" id="JACRTE010000001">
    <property type="protein sequence ID" value="MBC8595286.1"/>
    <property type="molecule type" value="Genomic_DNA"/>
</dbReference>
<evidence type="ECO:0000256" key="6">
    <source>
        <dbReference type="ARBA" id="ARBA00022801"/>
    </source>
</evidence>
<keyword evidence="7 9" id="KW-0460">Magnesium</keyword>
<dbReference type="PANTHER" id="PTHR11702:SF31">
    <property type="entry name" value="MITOCHONDRIAL RIBOSOME-ASSOCIATED GTPASE 2"/>
    <property type="match status" value="1"/>
</dbReference>
<dbReference type="AlphaFoldDB" id="A0A926F5W1"/>
<dbReference type="InterPro" id="IPR036726">
    <property type="entry name" value="GTP1_OBG_dom_sf"/>
</dbReference>
<feature type="binding site" evidence="9">
    <location>
        <begin position="190"/>
        <end position="194"/>
    </location>
    <ligand>
        <name>GTP</name>
        <dbReference type="ChEBI" id="CHEBI:37565"/>
    </ligand>
</feature>
<feature type="domain" description="OCT" evidence="11">
    <location>
        <begin position="348"/>
        <end position="425"/>
    </location>
</feature>
<dbReference type="Gene3D" id="3.40.50.300">
    <property type="entry name" value="P-loop containing nucleotide triphosphate hydrolases"/>
    <property type="match status" value="1"/>
</dbReference>
<dbReference type="PROSITE" id="PS00905">
    <property type="entry name" value="GTP1_OBG"/>
    <property type="match status" value="1"/>
</dbReference>
<evidence type="ECO:0000256" key="4">
    <source>
        <dbReference type="ARBA" id="ARBA00022723"/>
    </source>
</evidence>
<dbReference type="Pfam" id="PF01018">
    <property type="entry name" value="GTP1_OBG"/>
    <property type="match status" value="1"/>
</dbReference>
<dbReference type="NCBIfam" id="NF008956">
    <property type="entry name" value="PRK12299.1"/>
    <property type="match status" value="1"/>
</dbReference>
<dbReference type="NCBIfam" id="NF008954">
    <property type="entry name" value="PRK12296.1"/>
    <property type="match status" value="1"/>
</dbReference>